<gene>
    <name evidence="2" type="ORF">I6G64_00605</name>
</gene>
<organism evidence="2 3">
    <name type="scientific">Serratia plymuthica</name>
    <dbReference type="NCBI Taxonomy" id="82996"/>
    <lineage>
        <taxon>Bacteria</taxon>
        <taxon>Pseudomonadati</taxon>
        <taxon>Pseudomonadota</taxon>
        <taxon>Gammaproteobacteria</taxon>
        <taxon>Enterobacterales</taxon>
        <taxon>Yersiniaceae</taxon>
        <taxon>Serratia</taxon>
    </lineage>
</organism>
<evidence type="ECO:0000256" key="1">
    <source>
        <dbReference type="SAM" id="MobiDB-lite"/>
    </source>
</evidence>
<keyword evidence="3" id="KW-1185">Reference proteome</keyword>
<protein>
    <submittedName>
        <fullName evidence="2">Uncharacterized protein</fullName>
    </submittedName>
</protein>
<feature type="region of interest" description="Disordered" evidence="1">
    <location>
        <begin position="1"/>
        <end position="21"/>
    </location>
</feature>
<dbReference type="RefSeq" id="WP_155729007.1">
    <property type="nucleotide sequence ID" value="NZ_CAMITG010000002.1"/>
</dbReference>
<reference evidence="2 3" key="1">
    <citation type="submission" date="2020-12" db="EMBL/GenBank/DDBJ databases">
        <title>FDA dAtabase for Regulatory Grade micrObial Sequences (FDA-ARGOS): Supporting development and validation of Infectious Disease Dx tests.</title>
        <authorList>
            <person name="Sproer C."/>
            <person name="Gronow S."/>
            <person name="Severitt S."/>
            <person name="Schroder I."/>
            <person name="Tallon L."/>
            <person name="Sadzewicz L."/>
            <person name="Zhao X."/>
            <person name="Boylan J."/>
            <person name="Ott S."/>
            <person name="Bowen H."/>
            <person name="Vavikolanu K."/>
            <person name="Mehta A."/>
            <person name="Aluvathingal J."/>
            <person name="Nadendla S."/>
            <person name="Lowell S."/>
            <person name="Myers T."/>
            <person name="Yan Y."/>
            <person name="Sichtig H."/>
        </authorList>
    </citation>
    <scope>NUCLEOTIDE SEQUENCE [LARGE SCALE GENOMIC DNA]</scope>
    <source>
        <strain evidence="2 3">FDAARGOS_907</strain>
    </source>
</reference>
<proteinExistence type="predicted"/>
<accession>A0A7T2SSS2</accession>
<name>A0A7T2SSS2_SERPL</name>
<sequence length="48" mass="5476">MQLNAKQSQYSGLIPDKEKTAKQRRAAMAARKLAPLPLQRRVAFLQRP</sequence>
<feature type="compositionally biased region" description="Polar residues" evidence="1">
    <location>
        <begin position="1"/>
        <end position="11"/>
    </location>
</feature>
<dbReference type="Proteomes" id="UP000594967">
    <property type="component" value="Chromosome"/>
</dbReference>
<evidence type="ECO:0000313" key="2">
    <source>
        <dbReference type="EMBL" id="QPS20973.1"/>
    </source>
</evidence>
<dbReference type="EMBL" id="CP065673">
    <property type="protein sequence ID" value="QPS20973.1"/>
    <property type="molecule type" value="Genomic_DNA"/>
</dbReference>
<evidence type="ECO:0000313" key="3">
    <source>
        <dbReference type="Proteomes" id="UP000594967"/>
    </source>
</evidence>